<feature type="region of interest" description="Disordered" evidence="7">
    <location>
        <begin position="336"/>
        <end position="395"/>
    </location>
</feature>
<evidence type="ECO:0000313" key="10">
    <source>
        <dbReference type="EMBL" id="CAD9164980.1"/>
    </source>
</evidence>
<dbReference type="Pfam" id="PF00194">
    <property type="entry name" value="Carb_anhydrase"/>
    <property type="match status" value="1"/>
</dbReference>
<evidence type="ECO:0000256" key="4">
    <source>
        <dbReference type="ARBA" id="ARBA00022833"/>
    </source>
</evidence>
<dbReference type="PROSITE" id="PS51144">
    <property type="entry name" value="ALPHA_CA_2"/>
    <property type="match status" value="1"/>
</dbReference>
<evidence type="ECO:0000256" key="5">
    <source>
        <dbReference type="ARBA" id="ARBA00023239"/>
    </source>
</evidence>
<comment type="similarity">
    <text evidence="1">Belongs to the alpha-carbonic anhydrase family.</text>
</comment>
<evidence type="ECO:0000256" key="6">
    <source>
        <dbReference type="ARBA" id="ARBA00048348"/>
    </source>
</evidence>
<evidence type="ECO:0000259" key="9">
    <source>
        <dbReference type="PROSITE" id="PS51144"/>
    </source>
</evidence>
<dbReference type="GO" id="GO:0004089">
    <property type="term" value="F:carbonate dehydratase activity"/>
    <property type="evidence" value="ECO:0007669"/>
    <property type="project" value="UniProtKB-EC"/>
</dbReference>
<keyword evidence="4" id="KW-0862">Zinc</keyword>
<feature type="compositionally biased region" description="Pro residues" evidence="7">
    <location>
        <begin position="342"/>
        <end position="359"/>
    </location>
</feature>
<evidence type="ECO:0000256" key="1">
    <source>
        <dbReference type="ARBA" id="ARBA00010718"/>
    </source>
</evidence>
<evidence type="ECO:0000256" key="2">
    <source>
        <dbReference type="ARBA" id="ARBA00012925"/>
    </source>
</evidence>
<keyword evidence="5" id="KW-0456">Lyase</keyword>
<keyword evidence="8" id="KW-1133">Transmembrane helix</keyword>
<proteinExistence type="inferred from homology"/>
<gene>
    <name evidence="10" type="ORF">ACAT0790_LOCUS41746</name>
</gene>
<dbReference type="Gene3D" id="3.10.200.10">
    <property type="entry name" value="Alpha carbonic anhydrase"/>
    <property type="match status" value="1"/>
</dbReference>
<dbReference type="EC" id="4.2.1.1" evidence="2"/>
<keyword evidence="3" id="KW-0479">Metal-binding</keyword>
<dbReference type="SUPFAM" id="SSF51069">
    <property type="entry name" value="Carbonic anhydrase"/>
    <property type="match status" value="1"/>
</dbReference>
<keyword evidence="8" id="KW-0812">Transmembrane</keyword>
<dbReference type="EMBL" id="HBGE01069669">
    <property type="protein sequence ID" value="CAD9164980.1"/>
    <property type="molecule type" value="Transcribed_RNA"/>
</dbReference>
<evidence type="ECO:0000256" key="3">
    <source>
        <dbReference type="ARBA" id="ARBA00022723"/>
    </source>
</evidence>
<dbReference type="AlphaFoldDB" id="A0A7S1RGW1"/>
<sequence>MEVQHVLQSSDGKSLVVSVMLQVRLVPDNPYLAQFWGDFPAYRPEGAAIDKVITNPFYGAFPEDRSFFVFKGSLTHPPCSNEVTWVVFQEPILISRAQRDSFREALDMSAQTGFLRYVPGKIPPKGVIEPWDTSIGMNNRLLQPQGIRQVVKVSVQAEQAHRVTPMLPANSWAYVVLALLSGALCLGVVVLAIVARNHGKHRVTRGRALVEDVVLPDSSPESERLRRQRKAGGQSRRGSHSLGSSGRSTRSRSSQRSSPTREEDLRFDQGMEGEGSGASSPLVREVEMQLLQDKSGPLPALNPPWSLGPPPDLRAALLPAEQIAKTATFAAAQSPVALAAAPAPPSRPAPGTLAPPPFRPLTMAPGQAPPRPMRPSGPGQPWLPLVGPGQTGLRR</sequence>
<reference evidence="10" key="1">
    <citation type="submission" date="2021-01" db="EMBL/GenBank/DDBJ databases">
        <authorList>
            <person name="Corre E."/>
            <person name="Pelletier E."/>
            <person name="Niang G."/>
            <person name="Scheremetjew M."/>
            <person name="Finn R."/>
            <person name="Kale V."/>
            <person name="Holt S."/>
            <person name="Cochrane G."/>
            <person name="Meng A."/>
            <person name="Brown T."/>
            <person name="Cohen L."/>
        </authorList>
    </citation>
    <scope>NUCLEOTIDE SEQUENCE</scope>
    <source>
        <strain evidence="10">OF101</strain>
    </source>
</reference>
<feature type="compositionally biased region" description="Low complexity" evidence="7">
    <location>
        <begin position="232"/>
        <end position="258"/>
    </location>
</feature>
<name>A0A7S1RGW1_ALECA</name>
<feature type="domain" description="Alpha-carbonic anhydrase" evidence="9">
    <location>
        <begin position="1"/>
        <end position="154"/>
    </location>
</feature>
<dbReference type="InterPro" id="IPR023561">
    <property type="entry name" value="Carbonic_anhydrase_a-class"/>
</dbReference>
<keyword evidence="8" id="KW-0472">Membrane</keyword>
<comment type="catalytic activity">
    <reaction evidence="6">
        <text>hydrogencarbonate + H(+) = CO2 + H2O</text>
        <dbReference type="Rhea" id="RHEA:10748"/>
        <dbReference type="ChEBI" id="CHEBI:15377"/>
        <dbReference type="ChEBI" id="CHEBI:15378"/>
        <dbReference type="ChEBI" id="CHEBI:16526"/>
        <dbReference type="ChEBI" id="CHEBI:17544"/>
        <dbReference type="EC" id="4.2.1.1"/>
    </reaction>
</comment>
<dbReference type="PANTHER" id="PTHR18952:SF265">
    <property type="entry name" value="CARBONIC ANHYDRASE"/>
    <property type="match status" value="1"/>
</dbReference>
<feature type="region of interest" description="Disordered" evidence="7">
    <location>
        <begin position="216"/>
        <end position="280"/>
    </location>
</feature>
<dbReference type="InterPro" id="IPR036398">
    <property type="entry name" value="CA_dom_sf"/>
</dbReference>
<evidence type="ECO:0000256" key="7">
    <source>
        <dbReference type="SAM" id="MobiDB-lite"/>
    </source>
</evidence>
<accession>A0A7S1RGW1</accession>
<dbReference type="InterPro" id="IPR001148">
    <property type="entry name" value="CA_dom"/>
</dbReference>
<dbReference type="GO" id="GO:0008270">
    <property type="term" value="F:zinc ion binding"/>
    <property type="evidence" value="ECO:0007669"/>
    <property type="project" value="InterPro"/>
</dbReference>
<feature type="transmembrane region" description="Helical" evidence="8">
    <location>
        <begin position="172"/>
        <end position="195"/>
    </location>
</feature>
<evidence type="ECO:0000256" key="8">
    <source>
        <dbReference type="SAM" id="Phobius"/>
    </source>
</evidence>
<organism evidence="10">
    <name type="scientific">Alexandrium catenella</name>
    <name type="common">Red tide dinoflagellate</name>
    <name type="synonym">Gonyaulax catenella</name>
    <dbReference type="NCBI Taxonomy" id="2925"/>
    <lineage>
        <taxon>Eukaryota</taxon>
        <taxon>Sar</taxon>
        <taxon>Alveolata</taxon>
        <taxon>Dinophyceae</taxon>
        <taxon>Gonyaulacales</taxon>
        <taxon>Pyrocystaceae</taxon>
        <taxon>Alexandrium</taxon>
    </lineage>
</organism>
<feature type="compositionally biased region" description="Basic and acidic residues" evidence="7">
    <location>
        <begin position="259"/>
        <end position="269"/>
    </location>
</feature>
<dbReference type="PANTHER" id="PTHR18952">
    <property type="entry name" value="CARBONIC ANHYDRASE"/>
    <property type="match status" value="1"/>
</dbReference>
<protein>
    <recommendedName>
        <fullName evidence="2">carbonic anhydrase</fullName>
        <ecNumber evidence="2">4.2.1.1</ecNumber>
    </recommendedName>
</protein>